<gene>
    <name evidence="1" type="ORF">Bca52824_073085</name>
</gene>
<keyword evidence="2" id="KW-1185">Reference proteome</keyword>
<name>A0A8X7Q966_BRACI</name>
<dbReference type="AlphaFoldDB" id="A0A8X7Q966"/>
<accession>A0A8X7Q966</accession>
<protein>
    <submittedName>
        <fullName evidence="1">Uncharacterized protein</fullName>
    </submittedName>
</protein>
<comment type="caution">
    <text evidence="1">The sequence shown here is derived from an EMBL/GenBank/DDBJ whole genome shotgun (WGS) entry which is preliminary data.</text>
</comment>
<dbReference type="OrthoDB" id="10278047at2759"/>
<proteinExistence type="predicted"/>
<evidence type="ECO:0000313" key="1">
    <source>
        <dbReference type="EMBL" id="KAG2266006.1"/>
    </source>
</evidence>
<dbReference type="EMBL" id="JAAMPC010000014">
    <property type="protein sequence ID" value="KAG2266006.1"/>
    <property type="molecule type" value="Genomic_DNA"/>
</dbReference>
<evidence type="ECO:0000313" key="2">
    <source>
        <dbReference type="Proteomes" id="UP000886595"/>
    </source>
</evidence>
<organism evidence="1 2">
    <name type="scientific">Brassica carinata</name>
    <name type="common">Ethiopian mustard</name>
    <name type="synonym">Abyssinian cabbage</name>
    <dbReference type="NCBI Taxonomy" id="52824"/>
    <lineage>
        <taxon>Eukaryota</taxon>
        <taxon>Viridiplantae</taxon>
        <taxon>Streptophyta</taxon>
        <taxon>Embryophyta</taxon>
        <taxon>Tracheophyta</taxon>
        <taxon>Spermatophyta</taxon>
        <taxon>Magnoliopsida</taxon>
        <taxon>eudicotyledons</taxon>
        <taxon>Gunneridae</taxon>
        <taxon>Pentapetalae</taxon>
        <taxon>rosids</taxon>
        <taxon>malvids</taxon>
        <taxon>Brassicales</taxon>
        <taxon>Brassicaceae</taxon>
        <taxon>Brassiceae</taxon>
        <taxon>Brassica</taxon>
    </lineage>
</organism>
<dbReference type="Proteomes" id="UP000886595">
    <property type="component" value="Unassembled WGS sequence"/>
</dbReference>
<reference evidence="1 2" key="1">
    <citation type="submission" date="2020-02" db="EMBL/GenBank/DDBJ databases">
        <authorList>
            <person name="Ma Q."/>
            <person name="Huang Y."/>
            <person name="Song X."/>
            <person name="Pei D."/>
        </authorList>
    </citation>
    <scope>NUCLEOTIDE SEQUENCE [LARGE SCALE GENOMIC DNA]</scope>
    <source>
        <strain evidence="1">Sxm20200214</strain>
        <tissue evidence="1">Leaf</tissue>
    </source>
</reference>
<sequence>MEFTSVQSSKAGVFARVQLPADNLTQLPLQSAPRERDSHITLEIGMGDGKEIAASLASLTMQDTVAVMLLMSRGRHITGRTSIKKMDDYAVAMASKTENVSHNSGKKLASTIVTPLRSALPNDANVTVRSHDAARTITFSPMEKTKKQFPKGDDLIIDALQDMDIAGSVIGGPD</sequence>